<sequence length="77" mass="8390">MTTQIPGQRPRASQPFRTPFSPIRLHLMPDAPNAEGEPRAALLVPASEAALTRRPVLLMFASIGAAIAAKREMEGRR</sequence>
<evidence type="ECO:0000256" key="1">
    <source>
        <dbReference type="SAM" id="MobiDB-lite"/>
    </source>
</evidence>
<evidence type="ECO:0000313" key="2">
    <source>
        <dbReference type="EMBL" id="AWV23311.1"/>
    </source>
</evidence>
<name>A0A4Y1MZE0_9PROT</name>
<gene>
    <name evidence="2" type="ORF">RADP37_05382</name>
</gene>
<reference evidence="2" key="1">
    <citation type="submission" date="2017-12" db="EMBL/GenBank/DDBJ databases">
        <authorList>
            <person name="Martens C."/>
            <person name="Dahlstrom E."/>
            <person name="Barbian K."/>
            <person name="Sykora L."/>
            <person name="Ricklefs S."/>
            <person name="Bruno D."/>
            <person name="Anzick I."/>
            <person name="Myles I."/>
            <person name="Datta S.K."/>
        </authorList>
    </citation>
    <scope>NUCLEOTIDE SEQUENCE</scope>
    <source>
        <strain evidence="2">AD2</strain>
    </source>
</reference>
<accession>A0A4Y1MZE0</accession>
<protein>
    <submittedName>
        <fullName evidence="2">Uncharacterized protein</fullName>
    </submittedName>
</protein>
<proteinExistence type="predicted"/>
<dbReference type="EMBL" id="CP025189">
    <property type="protein sequence ID" value="AWV23311.1"/>
    <property type="molecule type" value="Genomic_DNA"/>
</dbReference>
<dbReference type="AlphaFoldDB" id="A0A4Y1MZE0"/>
<feature type="region of interest" description="Disordered" evidence="1">
    <location>
        <begin position="1"/>
        <end position="22"/>
    </location>
</feature>
<dbReference type="RefSeq" id="WP_397540502.1">
    <property type="nucleotide sequence ID" value="NZ_CP025189.1"/>
</dbReference>
<organism evidence="2">
    <name type="scientific">Roseomonas mucosa</name>
    <dbReference type="NCBI Taxonomy" id="207340"/>
    <lineage>
        <taxon>Bacteria</taxon>
        <taxon>Pseudomonadati</taxon>
        <taxon>Pseudomonadota</taxon>
        <taxon>Alphaproteobacteria</taxon>
        <taxon>Acetobacterales</taxon>
        <taxon>Roseomonadaceae</taxon>
        <taxon>Roseomonas</taxon>
    </lineage>
</organism>